<name>A0AAV7YER7_9EUKA</name>
<dbReference type="PROSITE" id="PS51421">
    <property type="entry name" value="RAS"/>
    <property type="match status" value="1"/>
</dbReference>
<protein>
    <submittedName>
        <fullName evidence="3 4">Ras</fullName>
    </submittedName>
</protein>
<dbReference type="Pfam" id="PF00071">
    <property type="entry name" value="Ras"/>
    <property type="match status" value="1"/>
</dbReference>
<dbReference type="InterPro" id="IPR001806">
    <property type="entry name" value="Small_GTPase"/>
</dbReference>
<reference evidence="3" key="2">
    <citation type="submission" date="2022-08" db="EMBL/GenBank/DDBJ databases">
        <title>Novel sulphate-reducing endosymbionts in the free-living metamonad Anaeramoeba.</title>
        <authorList>
            <person name="Jerlstrom-Hultqvist J."/>
            <person name="Cepicka I."/>
            <person name="Gallot-Lavallee L."/>
            <person name="Salas-Leiva D."/>
            <person name="Curtis B.A."/>
            <person name="Zahonova K."/>
            <person name="Pipaliya S."/>
            <person name="Dacks J."/>
            <person name="Roger A.J."/>
        </authorList>
    </citation>
    <scope>NUCLEOTIDE SEQUENCE</scope>
    <source>
        <strain evidence="3">Busselton2</strain>
    </source>
</reference>
<evidence type="ECO:0000313" key="5">
    <source>
        <dbReference type="Proteomes" id="UP001146793"/>
    </source>
</evidence>
<evidence type="ECO:0000256" key="2">
    <source>
        <dbReference type="ARBA" id="ARBA00023134"/>
    </source>
</evidence>
<dbReference type="PRINTS" id="PR00449">
    <property type="entry name" value="RASTRNSFRMNG"/>
</dbReference>
<proteinExistence type="predicted"/>
<evidence type="ECO:0000256" key="1">
    <source>
        <dbReference type="ARBA" id="ARBA00022741"/>
    </source>
</evidence>
<dbReference type="GO" id="GO:0005525">
    <property type="term" value="F:GTP binding"/>
    <property type="evidence" value="ECO:0007669"/>
    <property type="project" value="UniProtKB-KW"/>
</dbReference>
<comment type="caution">
    <text evidence="3">The sequence shown here is derived from an EMBL/GenBank/DDBJ whole genome shotgun (WGS) entry which is preliminary data.</text>
</comment>
<accession>A0AAV7YER7</accession>
<dbReference type="CDD" id="cd00154">
    <property type="entry name" value="Rab"/>
    <property type="match status" value="1"/>
</dbReference>
<dbReference type="GO" id="GO:0007165">
    <property type="term" value="P:signal transduction"/>
    <property type="evidence" value="ECO:0007669"/>
    <property type="project" value="InterPro"/>
</dbReference>
<dbReference type="SMART" id="SM00175">
    <property type="entry name" value="RAB"/>
    <property type="match status" value="1"/>
</dbReference>
<dbReference type="SMART" id="SM00173">
    <property type="entry name" value="RAS"/>
    <property type="match status" value="1"/>
</dbReference>
<dbReference type="SUPFAM" id="SSF52540">
    <property type="entry name" value="P-loop containing nucleoside triphosphate hydrolases"/>
    <property type="match status" value="1"/>
</dbReference>
<reference evidence="4" key="1">
    <citation type="submission" date="2022-08" db="EMBL/GenBank/DDBJ databases">
        <title>Novel sulfate-reducing endosymbionts in the free-living metamonad Anaeramoeba.</title>
        <authorList>
            <person name="Jerlstrom-Hultqvist J."/>
            <person name="Cepicka I."/>
            <person name="Gallot-Lavallee L."/>
            <person name="Salas-Leiva D."/>
            <person name="Curtis B.A."/>
            <person name="Zahonova K."/>
            <person name="Pipaliya S."/>
            <person name="Dacks J."/>
            <person name="Roger A.J."/>
        </authorList>
    </citation>
    <scope>NUCLEOTIDE SEQUENCE</scope>
    <source>
        <strain evidence="4">Schooner1</strain>
    </source>
</reference>
<dbReference type="InterPro" id="IPR020849">
    <property type="entry name" value="Small_GTPase_Ras-type"/>
</dbReference>
<evidence type="ECO:0000313" key="3">
    <source>
        <dbReference type="EMBL" id="KAJ3426048.1"/>
    </source>
</evidence>
<keyword evidence="1" id="KW-0547">Nucleotide-binding</keyword>
<keyword evidence="2" id="KW-0342">GTP-binding</keyword>
<keyword evidence="6" id="KW-1185">Reference proteome</keyword>
<sequence>MDNINIFILGSGSTGRRSCIHYFIHGQYSEEYDPTIDLSKEIELTEGKKTRINFEMHYRDCESGMMMSYVFKGTDILVLCFSLTDRQSFTDLTQHIDLFLTQRKVKKFPMTILGSKLDLAEDRVISKEEVEQFVQQYSDCQYFEISNKTGEGVNEAFHEAIRLYQRVKNTPKKCLLM</sequence>
<dbReference type="GO" id="GO:0016020">
    <property type="term" value="C:membrane"/>
    <property type="evidence" value="ECO:0007669"/>
    <property type="project" value="InterPro"/>
</dbReference>
<dbReference type="AlphaFoldDB" id="A0AAV7YER7"/>
<dbReference type="EMBL" id="JANTQA010000070">
    <property type="protein sequence ID" value="KAJ3426048.1"/>
    <property type="molecule type" value="Genomic_DNA"/>
</dbReference>
<dbReference type="GO" id="GO:0003924">
    <property type="term" value="F:GTPase activity"/>
    <property type="evidence" value="ECO:0007669"/>
    <property type="project" value="InterPro"/>
</dbReference>
<dbReference type="Proteomes" id="UP001146793">
    <property type="component" value="Unassembled WGS sequence"/>
</dbReference>
<dbReference type="SMART" id="SM00174">
    <property type="entry name" value="RHO"/>
    <property type="match status" value="1"/>
</dbReference>
<dbReference type="InterPro" id="IPR027417">
    <property type="entry name" value="P-loop_NTPase"/>
</dbReference>
<evidence type="ECO:0000313" key="6">
    <source>
        <dbReference type="Proteomes" id="UP001150062"/>
    </source>
</evidence>
<dbReference type="Gene3D" id="3.40.50.300">
    <property type="entry name" value="P-loop containing nucleotide triphosphate hydrolases"/>
    <property type="match status" value="1"/>
</dbReference>
<dbReference type="EMBL" id="JAOAOG010000240">
    <property type="protein sequence ID" value="KAJ6237013.1"/>
    <property type="molecule type" value="Genomic_DNA"/>
</dbReference>
<dbReference type="PANTHER" id="PTHR24070">
    <property type="entry name" value="RAS, DI-RAS, AND RHEB FAMILY MEMBERS OF SMALL GTPASE SUPERFAMILY"/>
    <property type="match status" value="1"/>
</dbReference>
<gene>
    <name evidence="3" type="ORF">M0812_28495</name>
    <name evidence="4" type="ORF">M0813_03420</name>
</gene>
<dbReference type="Proteomes" id="UP001150062">
    <property type="component" value="Unassembled WGS sequence"/>
</dbReference>
<dbReference type="PROSITE" id="PS51419">
    <property type="entry name" value="RAB"/>
    <property type="match status" value="1"/>
</dbReference>
<evidence type="ECO:0000313" key="4">
    <source>
        <dbReference type="EMBL" id="KAJ6237013.1"/>
    </source>
</evidence>
<organism evidence="3 5">
    <name type="scientific">Anaeramoeba flamelloides</name>
    <dbReference type="NCBI Taxonomy" id="1746091"/>
    <lineage>
        <taxon>Eukaryota</taxon>
        <taxon>Metamonada</taxon>
        <taxon>Anaeramoebidae</taxon>
        <taxon>Anaeramoeba</taxon>
    </lineage>
</organism>